<keyword evidence="2" id="KW-1185">Reference proteome</keyword>
<dbReference type="GeneID" id="128199953"/>
<protein>
    <submittedName>
        <fullName evidence="3">Uncharacterized protein</fullName>
    </submittedName>
</protein>
<evidence type="ECO:0000313" key="3">
    <source>
        <dbReference type="RefSeq" id="XP_031770335.2"/>
    </source>
</evidence>
<proteinExistence type="predicted"/>
<sequence length="264" mass="28293">MKTLICLCLAVTIRLTSAQMLSYSGSQPISASALQNFNRNYENFNSLSNANNIGLPTHNRLPLASMNAANIPITNQLRNMPIANNIASANSNIFLNNLSGNNNLPARNLISNNLANSNLLNGNTVHTFANNMNVANSNLANQYLYNTNLANLNSVNQNLAHTKLQNNFYDYNSNICNSVSNPNSINMNVASVNLANGYNINTGKFEPINNQLLAEALSAYNSGIEIIADGLEVGGSLSIRGQYPIQGTVGLNGNLPSNGMATTL</sequence>
<feature type="signal peptide" evidence="1">
    <location>
        <begin position="1"/>
        <end position="18"/>
    </location>
</feature>
<dbReference type="RefSeq" id="XP_031770335.2">
    <property type="nucleotide sequence ID" value="XM_031914475.2"/>
</dbReference>
<dbReference type="InParanoid" id="A0A6J3CEX5"/>
<dbReference type="Proteomes" id="UP001652740">
    <property type="component" value="Unplaced"/>
</dbReference>
<dbReference type="KEGG" id="gmw:128199953"/>
<reference evidence="3" key="1">
    <citation type="submission" date="2025-08" db="UniProtKB">
        <authorList>
            <consortium name="RefSeq"/>
        </authorList>
    </citation>
    <scope>IDENTIFICATION</scope>
    <source>
        <tissue evidence="3">Whole larvae</tissue>
    </source>
</reference>
<accession>A0A6J3CEX5</accession>
<organism evidence="2 3">
    <name type="scientific">Galleria mellonella</name>
    <name type="common">Greater wax moth</name>
    <dbReference type="NCBI Taxonomy" id="7137"/>
    <lineage>
        <taxon>Eukaryota</taxon>
        <taxon>Metazoa</taxon>
        <taxon>Ecdysozoa</taxon>
        <taxon>Arthropoda</taxon>
        <taxon>Hexapoda</taxon>
        <taxon>Insecta</taxon>
        <taxon>Pterygota</taxon>
        <taxon>Neoptera</taxon>
        <taxon>Endopterygota</taxon>
        <taxon>Lepidoptera</taxon>
        <taxon>Glossata</taxon>
        <taxon>Ditrysia</taxon>
        <taxon>Pyraloidea</taxon>
        <taxon>Pyralidae</taxon>
        <taxon>Galleriinae</taxon>
        <taxon>Galleria</taxon>
    </lineage>
</organism>
<feature type="chain" id="PRO_5045195418" evidence="1">
    <location>
        <begin position="19"/>
        <end position="264"/>
    </location>
</feature>
<evidence type="ECO:0000313" key="2">
    <source>
        <dbReference type="Proteomes" id="UP001652740"/>
    </source>
</evidence>
<name>A0A6J3CEX5_GALME</name>
<dbReference type="AlphaFoldDB" id="A0A6J3CEX5"/>
<gene>
    <name evidence="3" type="primary">LOC128199953</name>
</gene>
<keyword evidence="1" id="KW-0732">Signal</keyword>
<evidence type="ECO:0000256" key="1">
    <source>
        <dbReference type="SAM" id="SignalP"/>
    </source>
</evidence>